<name>A0A3S4E6W4_9MICO</name>
<dbReference type="EMBL" id="RZNC01000001">
    <property type="protein sequence ID" value="RWZ67713.1"/>
    <property type="molecule type" value="Genomic_DNA"/>
</dbReference>
<evidence type="ECO:0000313" key="2">
    <source>
        <dbReference type="Proteomes" id="UP000288603"/>
    </source>
</evidence>
<sequence>MAAGTLLALTPLGCTTSFGDGFPSVIAPERFEEFAPGLDPELLKLIQKTAAMEPDEISSFYGPVSAESPAGTANARRLGRLLTTRMGRRTFGICARMD</sequence>
<keyword evidence="2" id="KW-1185">Reference proteome</keyword>
<comment type="caution">
    <text evidence="1">The sequence shown here is derived from an EMBL/GenBank/DDBJ whole genome shotgun (WGS) entry which is preliminary data.</text>
</comment>
<protein>
    <submittedName>
        <fullName evidence="1">Uncharacterized protein</fullName>
    </submittedName>
</protein>
<organism evidence="1 2">
    <name type="scientific">Labedella populi</name>
    <dbReference type="NCBI Taxonomy" id="2498850"/>
    <lineage>
        <taxon>Bacteria</taxon>
        <taxon>Bacillati</taxon>
        <taxon>Actinomycetota</taxon>
        <taxon>Actinomycetes</taxon>
        <taxon>Micrococcales</taxon>
        <taxon>Microbacteriaceae</taxon>
        <taxon>Labedella</taxon>
    </lineage>
</organism>
<dbReference type="AlphaFoldDB" id="A0A3S4E6W4"/>
<dbReference type="OrthoDB" id="8334870at2"/>
<reference evidence="1 2" key="1">
    <citation type="submission" date="2018-12" db="EMBL/GenBank/DDBJ databases">
        <authorList>
            <person name="Li F."/>
        </authorList>
    </citation>
    <scope>NUCLEOTIDE SEQUENCE [LARGE SCALE GENOMIC DNA]</scope>
    <source>
        <strain evidence="1 2">8H24J-4-2</strain>
    </source>
</reference>
<evidence type="ECO:0000313" key="1">
    <source>
        <dbReference type="EMBL" id="RWZ67713.1"/>
    </source>
</evidence>
<proteinExistence type="predicted"/>
<gene>
    <name evidence="1" type="ORF">ELQ92_00065</name>
</gene>
<dbReference type="Proteomes" id="UP000288603">
    <property type="component" value="Unassembled WGS sequence"/>
</dbReference>
<accession>A0A3S4E6W4</accession>
<dbReference type="RefSeq" id="WP_128496787.1">
    <property type="nucleotide sequence ID" value="NZ_RZNC01000001.1"/>
</dbReference>